<dbReference type="OrthoDB" id="5079801at2"/>
<keyword evidence="2" id="KW-1133">Transmembrane helix</keyword>
<accession>A0A543FMQ4</accession>
<feature type="transmembrane region" description="Helical" evidence="2">
    <location>
        <begin position="54"/>
        <end position="73"/>
    </location>
</feature>
<sequence length="408" mass="42963">MIVTDDYTDENRREDAALPAEADTIATDDTIAAEGTVAAEAPHYGVGPFSLREVSLAGIWLIAFVASFFPVRGEIGSGLTVWGSGIDWVLTIGVPTVAVFLIVLRRLSPQGIRRVGSLGIDQFASVAFSVATVLWLAIIWNSFISMFGQVGFLGTWVVWVEFIMMLAGVFLTVLAPFIPPFNQDFVGRTEVPAHRAARPARPVVPRPVAPRPEPEPAAPVYADYAAPTGADAEATTVIDVTDAAAPAPYAVAGAASQPASDDAAPYWDADGDVVAARTGTDAGTTTPEAAPAVESAAAEQEPAASASVAEPFVDAAAEPQAEPQAEPVAEPAEPVAEPQAEPVAVQHQAFWALVPEERDIVDEIGIPVFRIGPTAWALVIEDRGEVFVVRHEDGRIGYLHDVSGVTRG</sequence>
<reference evidence="3 4" key="1">
    <citation type="submission" date="2019-06" db="EMBL/GenBank/DDBJ databases">
        <title>Sequencing the genomes of 1000 actinobacteria strains.</title>
        <authorList>
            <person name="Klenk H.-P."/>
        </authorList>
    </citation>
    <scope>NUCLEOTIDE SEQUENCE [LARGE SCALE GENOMIC DNA]</scope>
    <source>
        <strain evidence="3 4">DSM 105492</strain>
    </source>
</reference>
<keyword evidence="4" id="KW-1185">Reference proteome</keyword>
<feature type="transmembrane region" description="Helical" evidence="2">
    <location>
        <begin position="125"/>
        <end position="144"/>
    </location>
</feature>
<organism evidence="3 4">
    <name type="scientific">Microbacterium kyungheense</name>
    <dbReference type="NCBI Taxonomy" id="1263636"/>
    <lineage>
        <taxon>Bacteria</taxon>
        <taxon>Bacillati</taxon>
        <taxon>Actinomycetota</taxon>
        <taxon>Actinomycetes</taxon>
        <taxon>Micrococcales</taxon>
        <taxon>Microbacteriaceae</taxon>
        <taxon>Microbacterium</taxon>
    </lineage>
</organism>
<feature type="region of interest" description="Disordered" evidence="1">
    <location>
        <begin position="277"/>
        <end position="308"/>
    </location>
</feature>
<dbReference type="AlphaFoldDB" id="A0A543FMQ4"/>
<dbReference type="EMBL" id="VFPE01000001">
    <property type="protein sequence ID" value="TQM34944.1"/>
    <property type="molecule type" value="Genomic_DNA"/>
</dbReference>
<feature type="region of interest" description="Disordered" evidence="1">
    <location>
        <begin position="196"/>
        <end position="215"/>
    </location>
</feature>
<protein>
    <submittedName>
        <fullName evidence="3">Uncharacterized protein</fullName>
    </submittedName>
</protein>
<keyword evidence="2" id="KW-0812">Transmembrane</keyword>
<gene>
    <name evidence="3" type="ORF">FB391_1240</name>
</gene>
<proteinExistence type="predicted"/>
<name>A0A543FMQ4_9MICO</name>
<comment type="caution">
    <text evidence="3">The sequence shown here is derived from an EMBL/GenBank/DDBJ whole genome shotgun (WGS) entry which is preliminary data.</text>
</comment>
<evidence type="ECO:0000313" key="3">
    <source>
        <dbReference type="EMBL" id="TQM34944.1"/>
    </source>
</evidence>
<evidence type="ECO:0000256" key="2">
    <source>
        <dbReference type="SAM" id="Phobius"/>
    </source>
</evidence>
<evidence type="ECO:0000313" key="4">
    <source>
        <dbReference type="Proteomes" id="UP000320235"/>
    </source>
</evidence>
<evidence type="ECO:0000256" key="1">
    <source>
        <dbReference type="SAM" id="MobiDB-lite"/>
    </source>
</evidence>
<feature type="transmembrane region" description="Helical" evidence="2">
    <location>
        <begin position="156"/>
        <end position="178"/>
    </location>
</feature>
<keyword evidence="2" id="KW-0472">Membrane</keyword>
<dbReference type="Proteomes" id="UP000320235">
    <property type="component" value="Unassembled WGS sequence"/>
</dbReference>
<feature type="compositionally biased region" description="Pro residues" evidence="1">
    <location>
        <begin position="202"/>
        <end position="215"/>
    </location>
</feature>
<feature type="transmembrane region" description="Helical" evidence="2">
    <location>
        <begin position="85"/>
        <end position="104"/>
    </location>
</feature>
<dbReference type="RefSeq" id="WP_141893502.1">
    <property type="nucleotide sequence ID" value="NZ_BAABLH010000005.1"/>
</dbReference>